<dbReference type="Proteomes" id="UP000681041">
    <property type="component" value="Chromosome"/>
</dbReference>
<name>A0A8T8K576_9EURY</name>
<keyword evidence="3" id="KW-1185">Reference proteome</keyword>
<dbReference type="InterPro" id="IPR011059">
    <property type="entry name" value="Metal-dep_hydrolase_composite"/>
</dbReference>
<dbReference type="KEGG" id="meme:HYG87_04045"/>
<dbReference type="InterPro" id="IPR050287">
    <property type="entry name" value="MTA/SAH_deaminase"/>
</dbReference>
<dbReference type="Gene3D" id="3.20.20.140">
    <property type="entry name" value="Metal-dependent hydrolases"/>
    <property type="match status" value="1"/>
</dbReference>
<dbReference type="SUPFAM" id="SSF51556">
    <property type="entry name" value="Metallo-dependent hydrolases"/>
    <property type="match status" value="1"/>
</dbReference>
<dbReference type="GeneID" id="64819908"/>
<dbReference type="NCBIfam" id="NF005552">
    <property type="entry name" value="PRK07213.1"/>
    <property type="match status" value="1"/>
</dbReference>
<protein>
    <submittedName>
        <fullName evidence="2">Amidohydrolase family protein</fullName>
    </submittedName>
</protein>
<accession>A0A8T8K576</accession>
<dbReference type="Gene3D" id="2.30.40.10">
    <property type="entry name" value="Urease, subunit C, domain 1"/>
    <property type="match status" value="1"/>
</dbReference>
<dbReference type="InterPro" id="IPR006680">
    <property type="entry name" value="Amidohydro-rel"/>
</dbReference>
<evidence type="ECO:0000259" key="1">
    <source>
        <dbReference type="Pfam" id="PF01979"/>
    </source>
</evidence>
<organism evidence="2 3">
    <name type="scientific">Methanobacterium alkalithermotolerans</name>
    <dbReference type="NCBI Taxonomy" id="2731220"/>
    <lineage>
        <taxon>Archaea</taxon>
        <taxon>Methanobacteriati</taxon>
        <taxon>Methanobacteriota</taxon>
        <taxon>Methanomada group</taxon>
        <taxon>Methanobacteria</taxon>
        <taxon>Methanobacteriales</taxon>
        <taxon>Methanobacteriaceae</taxon>
        <taxon>Methanobacterium</taxon>
    </lineage>
</organism>
<reference evidence="2" key="1">
    <citation type="submission" date="2020-07" db="EMBL/GenBank/DDBJ databases">
        <title>Methanobacterium. sp. MethCan genome.</title>
        <authorList>
            <person name="Postec A."/>
            <person name="Quemeneur M."/>
        </authorList>
    </citation>
    <scope>NUCLEOTIDE SEQUENCE</scope>
    <source>
        <strain evidence="2">MethCAN</strain>
    </source>
</reference>
<dbReference type="InterPro" id="IPR032466">
    <property type="entry name" value="Metal_Hydrolase"/>
</dbReference>
<gene>
    <name evidence="2" type="ORF">HYG87_04045</name>
</gene>
<dbReference type="OrthoDB" id="42910at2157"/>
<dbReference type="RefSeq" id="WP_211533948.1">
    <property type="nucleotide sequence ID" value="NZ_CP058560.1"/>
</dbReference>
<sequence>MLVIENGLVLWGENLDPQKANLIIEEGIIIEKTTRKVHSSHKIDATGCIVSPALVNAHVHIGDAVAMDVGDGKSIAEIVKPPHGLKHQILSNSSSDDLIQAMKKAMMEMLSTGTSTFVDYREGGLAGIKLLQEAGKDIPIHKIILGRDDIFFDNEASLTKVKKVARNLLKYCDGLAPSGFGEIREEVASIIAQECKKQGKISSIHVAEYEDVQDNSVKETGKSEVKRALDCGFKLLIHLNSPVSGDLREVSLKNVPVVSCPRSNGALAVGIPPLLDFQKYKINTLLGTDNLMFNSPNMFREMEYALKLTRGFYKSHFSPADILKMATANAAHALPIDSGFLDEGRLADLMIVKQLSSHPYLSLINRTESKNIICLIIKGNIIY</sequence>
<proteinExistence type="predicted"/>
<evidence type="ECO:0000313" key="3">
    <source>
        <dbReference type="Proteomes" id="UP000681041"/>
    </source>
</evidence>
<dbReference type="PANTHER" id="PTHR43794:SF5">
    <property type="entry name" value="CHLOROHYDROLASE FAMILY PROTEIN"/>
    <property type="match status" value="1"/>
</dbReference>
<dbReference type="Pfam" id="PF01979">
    <property type="entry name" value="Amidohydro_1"/>
    <property type="match status" value="1"/>
</dbReference>
<dbReference type="AlphaFoldDB" id="A0A8T8K576"/>
<dbReference type="EMBL" id="CP058560">
    <property type="protein sequence ID" value="QUH23002.1"/>
    <property type="molecule type" value="Genomic_DNA"/>
</dbReference>
<evidence type="ECO:0000313" key="2">
    <source>
        <dbReference type="EMBL" id="QUH23002.1"/>
    </source>
</evidence>
<dbReference type="GO" id="GO:0016810">
    <property type="term" value="F:hydrolase activity, acting on carbon-nitrogen (but not peptide) bonds"/>
    <property type="evidence" value="ECO:0007669"/>
    <property type="project" value="InterPro"/>
</dbReference>
<dbReference type="SUPFAM" id="SSF51338">
    <property type="entry name" value="Composite domain of metallo-dependent hydrolases"/>
    <property type="match status" value="1"/>
</dbReference>
<dbReference type="PANTHER" id="PTHR43794">
    <property type="entry name" value="AMINOHYDROLASE SSNA-RELATED"/>
    <property type="match status" value="1"/>
</dbReference>
<feature type="domain" description="Amidohydrolase-related" evidence="1">
    <location>
        <begin position="49"/>
        <end position="381"/>
    </location>
</feature>